<dbReference type="SMART" id="SM00156">
    <property type="entry name" value="PP2Ac"/>
    <property type="match status" value="1"/>
</dbReference>
<dbReference type="AlphaFoldDB" id="A0A2U9IGU5"/>
<dbReference type="CDD" id="cd00144">
    <property type="entry name" value="MPP_PPP_family"/>
    <property type="match status" value="1"/>
</dbReference>
<dbReference type="InterPro" id="IPR006186">
    <property type="entry name" value="Ser/Thr-sp_prot-phosphatase"/>
</dbReference>
<dbReference type="InterPro" id="IPR050341">
    <property type="entry name" value="PP1_catalytic_subunit"/>
</dbReference>
<dbReference type="EMBL" id="CP029289">
    <property type="protein sequence ID" value="AWR95195.1"/>
    <property type="molecule type" value="Genomic_DNA"/>
</dbReference>
<dbReference type="Gene3D" id="3.60.21.10">
    <property type="match status" value="1"/>
</dbReference>
<dbReference type="PROSITE" id="PS00125">
    <property type="entry name" value="SER_THR_PHOSPHATASE"/>
    <property type="match status" value="1"/>
</dbReference>
<dbReference type="OrthoDB" id="303721at2157"/>
<protein>
    <submittedName>
        <fullName evidence="2">Serine/threonine protein phosphatase</fullName>
    </submittedName>
</protein>
<feature type="domain" description="Serine/threonine specific protein phosphatases" evidence="1">
    <location>
        <begin position="98"/>
        <end position="103"/>
    </location>
</feature>
<dbReference type="InterPro" id="IPR004843">
    <property type="entry name" value="Calcineurin-like_PHP"/>
</dbReference>
<dbReference type="RefSeq" id="WP_110271076.1">
    <property type="nucleotide sequence ID" value="NZ_CP029289.2"/>
</dbReference>
<evidence type="ECO:0000259" key="1">
    <source>
        <dbReference type="PROSITE" id="PS00125"/>
    </source>
</evidence>
<organism evidence="2 3">
    <name type="scientific">Acidianus brierleyi</name>
    <dbReference type="NCBI Taxonomy" id="41673"/>
    <lineage>
        <taxon>Archaea</taxon>
        <taxon>Thermoproteota</taxon>
        <taxon>Thermoprotei</taxon>
        <taxon>Sulfolobales</taxon>
        <taxon>Sulfolobaceae</taxon>
        <taxon>Acidianus</taxon>
    </lineage>
</organism>
<dbReference type="GO" id="GO:0004722">
    <property type="term" value="F:protein serine/threonine phosphatase activity"/>
    <property type="evidence" value="ECO:0007669"/>
    <property type="project" value="TreeGrafter"/>
</dbReference>
<dbReference type="InterPro" id="IPR029052">
    <property type="entry name" value="Metallo-depent_PP-like"/>
</dbReference>
<gene>
    <name evidence="2" type="ORF">DFR85_11890</name>
</gene>
<dbReference type="SUPFAM" id="SSF56300">
    <property type="entry name" value="Metallo-dependent phosphatases"/>
    <property type="match status" value="1"/>
</dbReference>
<dbReference type="PANTHER" id="PTHR11668:SF496">
    <property type="entry name" value="SERINE_THREONINE-PROTEIN PHOSPHATASE"/>
    <property type="match status" value="1"/>
</dbReference>
<dbReference type="Proteomes" id="UP000248044">
    <property type="component" value="Chromosome"/>
</dbReference>
<evidence type="ECO:0000313" key="2">
    <source>
        <dbReference type="EMBL" id="AWR95195.1"/>
    </source>
</evidence>
<proteinExistence type="predicted"/>
<accession>A0A2U9IGU5</accession>
<dbReference type="GO" id="GO:0005737">
    <property type="term" value="C:cytoplasm"/>
    <property type="evidence" value="ECO:0007669"/>
    <property type="project" value="TreeGrafter"/>
</dbReference>
<name>A0A2U9IGU5_9CREN</name>
<sequence>MSLMEYTKIENILDLVKKSIDKFDSEELLLNLPSVKKAVFVGDTHGADCITKYVFENYSDADLFVFIGDYVDRGPNGIENLEILLKKHLEDPNKVILLRGNHESPLTNMYYGFFNEVKKKLGNEEYYSYFVEMFSRMPYAALFNNYLIVHGGIARHLNKVEEIKGLPKPDKNPDNEIAFEILWNDPREELDGFVPNIRGEGTYFYGRDVTEKFLEDNSLNGIIRAHEVADGFREDIINSEKGLKVITVFSSAYHGMRAGALVWNEEKKSFNYEYIPY</sequence>
<dbReference type="PRINTS" id="PR00114">
    <property type="entry name" value="STPHPHTASE"/>
</dbReference>
<dbReference type="PANTHER" id="PTHR11668">
    <property type="entry name" value="SERINE/THREONINE PROTEIN PHOSPHATASE"/>
    <property type="match status" value="1"/>
</dbReference>
<dbReference type="Pfam" id="PF00149">
    <property type="entry name" value="Metallophos"/>
    <property type="match status" value="1"/>
</dbReference>
<dbReference type="KEGG" id="abri:DFR85_11890"/>
<reference evidence="2 3" key="1">
    <citation type="submission" date="2018-05" db="EMBL/GenBank/DDBJ databases">
        <title>Complete Genome Sequences of Extremely Thermoacidophilic, Metal-Mobilizing Type-Strain Members of the Archaeal Family Sulfolobaceae: Acidianus brierleyi DSM-1651T, Acidianus sulfidivorans DSM-18786T, Metallosphaera hakonensis DSM-7519T, and Metallosphaera prunae DSM-10039T.</title>
        <authorList>
            <person name="Counts J.A."/>
            <person name="Kelly R.M."/>
        </authorList>
    </citation>
    <scope>NUCLEOTIDE SEQUENCE [LARGE SCALE GENOMIC DNA]</scope>
    <source>
        <strain evidence="2 3">DSM 1651</strain>
    </source>
</reference>
<keyword evidence="3" id="KW-1185">Reference proteome</keyword>
<dbReference type="GeneID" id="36832868"/>
<evidence type="ECO:0000313" key="3">
    <source>
        <dbReference type="Proteomes" id="UP000248044"/>
    </source>
</evidence>